<evidence type="ECO:0000313" key="6">
    <source>
        <dbReference type="Proteomes" id="UP001165120"/>
    </source>
</evidence>
<organism evidence="5 6">
    <name type="scientific">Candida boidinii</name>
    <name type="common">Yeast</name>
    <dbReference type="NCBI Taxonomy" id="5477"/>
    <lineage>
        <taxon>Eukaryota</taxon>
        <taxon>Fungi</taxon>
        <taxon>Dikarya</taxon>
        <taxon>Ascomycota</taxon>
        <taxon>Saccharomycotina</taxon>
        <taxon>Pichiomycetes</taxon>
        <taxon>Pichiales</taxon>
        <taxon>Pichiaceae</taxon>
        <taxon>Ogataea</taxon>
        <taxon>Ogataea/Candida clade</taxon>
    </lineage>
</organism>
<dbReference type="AlphaFoldDB" id="A0A9W6WK54"/>
<keyword evidence="6" id="KW-1185">Reference proteome</keyword>
<dbReference type="InterPro" id="IPR007274">
    <property type="entry name" value="Cop_transporter"/>
</dbReference>
<evidence type="ECO:0000256" key="2">
    <source>
        <dbReference type="ARBA" id="ARBA00022989"/>
    </source>
</evidence>
<feature type="transmembrane region" description="Helical" evidence="4">
    <location>
        <begin position="132"/>
        <end position="149"/>
    </location>
</feature>
<evidence type="ECO:0000256" key="3">
    <source>
        <dbReference type="ARBA" id="ARBA00023136"/>
    </source>
</evidence>
<gene>
    <name evidence="5" type="ORF">Cboi02_000617000</name>
</gene>
<name>A0A9W6WK54_CANBO</name>
<evidence type="ECO:0000313" key="5">
    <source>
        <dbReference type="EMBL" id="GME79601.1"/>
    </source>
</evidence>
<comment type="subcellular location">
    <subcellularLocation>
        <location evidence="4">Membrane</location>
        <topology evidence="4">Multi-pass membrane protein</topology>
    </subcellularLocation>
</comment>
<reference evidence="5" key="1">
    <citation type="submission" date="2023-04" db="EMBL/GenBank/DDBJ databases">
        <title>Candida boidinii NBRC 10035.</title>
        <authorList>
            <person name="Ichikawa N."/>
            <person name="Sato H."/>
            <person name="Tonouchi N."/>
        </authorList>
    </citation>
    <scope>NUCLEOTIDE SEQUENCE</scope>
    <source>
        <strain evidence="5">NBRC 10035</strain>
    </source>
</reference>
<keyword evidence="4" id="KW-0406">Ion transport</keyword>
<keyword evidence="4" id="KW-0186">Copper</keyword>
<dbReference type="PANTHER" id="PTHR12483:SF115">
    <property type="entry name" value="COPPER TRANSPORT PROTEIN"/>
    <property type="match status" value="1"/>
</dbReference>
<feature type="transmembrane region" description="Helical" evidence="4">
    <location>
        <begin position="63"/>
        <end position="80"/>
    </location>
</feature>
<sequence>MTKHHMMDHGTMDHSMHASGMDMPDMPDMPEHRMCKMSMLLTTEYEDVCVLTSKWHIYNFRDLVLSMIAIIVLTAGYELLKNWTLKWEKRNSVNLISSQSGIKKFKLNSSIVYGITVFYSFIIMLIFMTFNVWLMIAVAIGAAVGKYFFTSNSVSAIQANTAPNSLNCH</sequence>
<dbReference type="Proteomes" id="UP001165120">
    <property type="component" value="Unassembled WGS sequence"/>
</dbReference>
<keyword evidence="2 4" id="KW-1133">Transmembrane helix</keyword>
<proteinExistence type="inferred from homology"/>
<keyword evidence="4" id="KW-0813">Transport</keyword>
<dbReference type="GO" id="GO:0016020">
    <property type="term" value="C:membrane"/>
    <property type="evidence" value="ECO:0007669"/>
    <property type="project" value="UniProtKB-SubCell"/>
</dbReference>
<accession>A0A9W6WK54</accession>
<evidence type="ECO:0000256" key="4">
    <source>
        <dbReference type="RuleBase" id="RU367022"/>
    </source>
</evidence>
<evidence type="ECO:0000256" key="1">
    <source>
        <dbReference type="ARBA" id="ARBA00022692"/>
    </source>
</evidence>
<keyword evidence="4" id="KW-0187">Copper transport</keyword>
<comment type="similarity">
    <text evidence="4">Belongs to the copper transporter (Ctr) (TC 1.A.56) family. SLC31A subfamily.</text>
</comment>
<dbReference type="PANTHER" id="PTHR12483">
    <property type="entry name" value="SOLUTE CARRIER FAMILY 31 COPPER TRANSPORTERS"/>
    <property type="match status" value="1"/>
</dbReference>
<dbReference type="GO" id="GO:0005375">
    <property type="term" value="F:copper ion transmembrane transporter activity"/>
    <property type="evidence" value="ECO:0007669"/>
    <property type="project" value="UniProtKB-UniRule"/>
</dbReference>
<comment type="caution">
    <text evidence="5">The sequence shown here is derived from an EMBL/GenBank/DDBJ whole genome shotgun (WGS) entry which is preliminary data.</text>
</comment>
<keyword evidence="1 4" id="KW-0812">Transmembrane</keyword>
<protein>
    <recommendedName>
        <fullName evidence="4">Copper transport protein</fullName>
    </recommendedName>
</protein>
<dbReference type="EMBL" id="BSXN01003598">
    <property type="protein sequence ID" value="GME79601.1"/>
    <property type="molecule type" value="Genomic_DNA"/>
</dbReference>
<keyword evidence="3 4" id="KW-0472">Membrane</keyword>
<feature type="transmembrane region" description="Helical" evidence="4">
    <location>
        <begin position="107"/>
        <end position="126"/>
    </location>
</feature>
<dbReference type="Pfam" id="PF04145">
    <property type="entry name" value="Ctr"/>
    <property type="match status" value="2"/>
</dbReference>